<feature type="domain" description="Spore coat protein U/FanG" evidence="2">
    <location>
        <begin position="36"/>
        <end position="188"/>
    </location>
</feature>
<dbReference type="Pfam" id="PF05229">
    <property type="entry name" value="SCPU"/>
    <property type="match status" value="1"/>
</dbReference>
<evidence type="ECO:0000256" key="1">
    <source>
        <dbReference type="SAM" id="SignalP"/>
    </source>
</evidence>
<dbReference type="InterPro" id="IPR007893">
    <property type="entry name" value="Spore_coat_U/FanG"/>
</dbReference>
<sequence length="191" mass="19499">MNVKTITGSVLGGLFGAMVVAHSALAADPLETGTLTGQVGVQLTIGAGCTVTNGTNAGSTNSWGTIDFGSYSDLSYAIDAGMIGSGGSSAITIKCSTGINPQLTLNGGAHGGSGPLRYMENEAATQKIAYRLYSDSARQNPLLMDTAFTVNTTGGEQEIPIFARILPEDQSGVTAPAAGLYQDMVIATLTW</sequence>
<dbReference type="RefSeq" id="WP_123709104.1">
    <property type="nucleotide sequence ID" value="NZ_SLYQ01000003.1"/>
</dbReference>
<proteinExistence type="predicted"/>
<organism evidence="3 4">
    <name type="scientific">Raoultella ornithinolytica</name>
    <name type="common">Klebsiella ornithinolytica</name>
    <dbReference type="NCBI Taxonomy" id="54291"/>
    <lineage>
        <taxon>Bacteria</taxon>
        <taxon>Pseudomonadati</taxon>
        <taxon>Pseudomonadota</taxon>
        <taxon>Gammaproteobacteria</taxon>
        <taxon>Enterobacterales</taxon>
        <taxon>Enterobacteriaceae</taxon>
        <taxon>Klebsiella/Raoultella group</taxon>
        <taxon>Raoultella</taxon>
    </lineage>
</organism>
<reference evidence="3 4" key="1">
    <citation type="submission" date="2019-03" db="EMBL/GenBank/DDBJ databases">
        <title>Genomic analyses of the natural microbiome of Caenorhabditis elegans.</title>
        <authorList>
            <person name="Samuel B."/>
        </authorList>
    </citation>
    <scope>NUCLEOTIDE SEQUENCE [LARGE SCALE GENOMIC DNA]</scope>
    <source>
        <strain evidence="3 4">JUb54</strain>
    </source>
</reference>
<feature type="signal peptide" evidence="1">
    <location>
        <begin position="1"/>
        <end position="26"/>
    </location>
</feature>
<dbReference type="PANTHER" id="PTHR37089">
    <property type="entry name" value="PROTEIN U-RELATED"/>
    <property type="match status" value="1"/>
</dbReference>
<dbReference type="AlphaFoldDB" id="A0ABD7QJW8"/>
<dbReference type="InterPro" id="IPR053167">
    <property type="entry name" value="Spore_coat_component"/>
</dbReference>
<dbReference type="Proteomes" id="UP000295263">
    <property type="component" value="Unassembled WGS sequence"/>
</dbReference>
<name>A0ABD7QJW8_RAOOR</name>
<keyword evidence="1" id="KW-0732">Signal</keyword>
<evidence type="ECO:0000313" key="3">
    <source>
        <dbReference type="EMBL" id="TCQ73947.1"/>
    </source>
</evidence>
<accession>A0ABD7QJW8</accession>
<dbReference type="SMART" id="SM00972">
    <property type="entry name" value="SCPU"/>
    <property type="match status" value="1"/>
</dbReference>
<comment type="caution">
    <text evidence="3">The sequence shown here is derived from an EMBL/GenBank/DDBJ whole genome shotgun (WGS) entry which is preliminary data.</text>
</comment>
<gene>
    <name evidence="3" type="ORF">EC841_103118</name>
</gene>
<protein>
    <submittedName>
        <fullName evidence="3">Spore coat protein U-like protein</fullName>
    </submittedName>
</protein>
<dbReference type="EMBL" id="SLYQ01000003">
    <property type="protein sequence ID" value="TCQ73947.1"/>
    <property type="molecule type" value="Genomic_DNA"/>
</dbReference>
<dbReference type="PANTHER" id="PTHR37089:SF4">
    <property type="entry name" value="EXPORTED PROTEIN"/>
    <property type="match status" value="1"/>
</dbReference>
<evidence type="ECO:0000313" key="4">
    <source>
        <dbReference type="Proteomes" id="UP000295263"/>
    </source>
</evidence>
<evidence type="ECO:0000259" key="2">
    <source>
        <dbReference type="Pfam" id="PF05229"/>
    </source>
</evidence>
<feature type="chain" id="PRO_5044889476" evidence="1">
    <location>
        <begin position="27"/>
        <end position="191"/>
    </location>
</feature>